<reference evidence="2" key="1">
    <citation type="journal article" date="2022" name="Mol. Ecol. Resour.">
        <title>The genomes of chicory, endive, great burdock and yacon provide insights into Asteraceae palaeo-polyploidization history and plant inulin production.</title>
        <authorList>
            <person name="Fan W."/>
            <person name="Wang S."/>
            <person name="Wang H."/>
            <person name="Wang A."/>
            <person name="Jiang F."/>
            <person name="Liu H."/>
            <person name="Zhao H."/>
            <person name="Xu D."/>
            <person name="Zhang Y."/>
        </authorList>
    </citation>
    <scope>NUCLEOTIDE SEQUENCE [LARGE SCALE GENOMIC DNA]</scope>
    <source>
        <strain evidence="2">cv. Niubang</strain>
    </source>
</reference>
<dbReference type="EMBL" id="CM042056">
    <property type="protein sequence ID" value="KAI3696661.1"/>
    <property type="molecule type" value="Genomic_DNA"/>
</dbReference>
<reference evidence="1 2" key="2">
    <citation type="journal article" date="2022" name="Mol. Ecol. Resour.">
        <title>The genomes of chicory, endive, great burdock and yacon provide insights into Asteraceae paleo-polyploidization history and plant inulin production.</title>
        <authorList>
            <person name="Fan W."/>
            <person name="Wang S."/>
            <person name="Wang H."/>
            <person name="Wang A."/>
            <person name="Jiang F."/>
            <person name="Liu H."/>
            <person name="Zhao H."/>
            <person name="Xu D."/>
            <person name="Zhang Y."/>
        </authorList>
    </citation>
    <scope>NUCLEOTIDE SEQUENCE [LARGE SCALE GENOMIC DNA]</scope>
    <source>
        <strain evidence="2">cv. Niubang</strain>
    </source>
</reference>
<comment type="caution">
    <text evidence="1">The sequence shown here is derived from an EMBL/GenBank/DDBJ whole genome shotgun (WGS) entry which is preliminary data.</text>
</comment>
<accession>A0ACB8ZGQ1</accession>
<evidence type="ECO:0000313" key="1">
    <source>
        <dbReference type="EMBL" id="KAI3696661.1"/>
    </source>
</evidence>
<organism evidence="1 2">
    <name type="scientific">Arctium lappa</name>
    <name type="common">Greater burdock</name>
    <name type="synonym">Lappa major</name>
    <dbReference type="NCBI Taxonomy" id="4217"/>
    <lineage>
        <taxon>Eukaryota</taxon>
        <taxon>Viridiplantae</taxon>
        <taxon>Streptophyta</taxon>
        <taxon>Embryophyta</taxon>
        <taxon>Tracheophyta</taxon>
        <taxon>Spermatophyta</taxon>
        <taxon>Magnoliopsida</taxon>
        <taxon>eudicotyledons</taxon>
        <taxon>Gunneridae</taxon>
        <taxon>Pentapetalae</taxon>
        <taxon>asterids</taxon>
        <taxon>campanulids</taxon>
        <taxon>Asterales</taxon>
        <taxon>Asteraceae</taxon>
        <taxon>Carduoideae</taxon>
        <taxon>Cardueae</taxon>
        <taxon>Arctiinae</taxon>
        <taxon>Arctium</taxon>
    </lineage>
</organism>
<sequence length="104" mass="11582">MVNKNKMLINFTLRSFTLGNSVVRSTSSFIVIAMSVVDVALMVKNLQGNQSLRCRKPWKTSAAIARVQMRDATATYNPINSMAIASNGYFVFARQGKISFSVIW</sequence>
<evidence type="ECO:0000313" key="2">
    <source>
        <dbReference type="Proteomes" id="UP001055879"/>
    </source>
</evidence>
<name>A0ACB8ZGQ1_ARCLA</name>
<dbReference type="Proteomes" id="UP001055879">
    <property type="component" value="Linkage Group LG10"/>
</dbReference>
<keyword evidence="2" id="KW-1185">Reference proteome</keyword>
<proteinExistence type="predicted"/>
<gene>
    <name evidence="1" type="ORF">L6452_29115</name>
</gene>
<protein>
    <submittedName>
        <fullName evidence="1">Uncharacterized protein</fullName>
    </submittedName>
</protein>